<organism evidence="1 2">
    <name type="scientific">Claveliimonas bilis</name>
    <dbReference type="NCBI Taxonomy" id="3028070"/>
    <lineage>
        <taxon>Bacteria</taxon>
        <taxon>Bacillati</taxon>
        <taxon>Bacillota</taxon>
        <taxon>Clostridia</taxon>
        <taxon>Lachnospirales</taxon>
        <taxon>Lachnospiraceae</taxon>
        <taxon>Claveliimonas</taxon>
    </lineage>
</organism>
<dbReference type="Gene3D" id="3.40.50.300">
    <property type="entry name" value="P-loop containing nucleotide triphosphate hydrolases"/>
    <property type="match status" value="1"/>
</dbReference>
<proteinExistence type="predicted"/>
<evidence type="ECO:0000313" key="1">
    <source>
        <dbReference type="EMBL" id="BDZ78097.1"/>
    </source>
</evidence>
<keyword evidence="2" id="KW-1185">Reference proteome</keyword>
<evidence type="ECO:0000313" key="2">
    <source>
        <dbReference type="Proteomes" id="UP001305815"/>
    </source>
</evidence>
<protein>
    <recommendedName>
        <fullName evidence="3">TIGR04066 family peptide maturation system protein</fullName>
    </recommendedName>
</protein>
<reference evidence="2" key="1">
    <citation type="journal article" date="2023" name="Int. J. Syst. Evol. Microbiol.">
        <title>Claveliimonas bilis gen. nov., sp. nov., deoxycholic acid-producing bacteria isolated from human faeces, and reclassification of Sellimonas monacensis Zenner et al. 2021 as Claveliimonas monacensis comb. nov.</title>
        <authorList>
            <person name="Hisatomi A."/>
            <person name="Kastawa N.W.E.P.G."/>
            <person name="Song I."/>
            <person name="Ohkuma M."/>
            <person name="Fukiya S."/>
            <person name="Sakamoto M."/>
        </authorList>
    </citation>
    <scope>NUCLEOTIDE SEQUENCE [LARGE SCALE GENOMIC DNA]</scope>
    <source>
        <strain evidence="2">12BBH14</strain>
    </source>
</reference>
<accession>A0ABM8I6M3</accession>
<dbReference type="Proteomes" id="UP001305815">
    <property type="component" value="Chromosome"/>
</dbReference>
<gene>
    <name evidence="1" type="ORF">Lac1_22800</name>
</gene>
<dbReference type="InterPro" id="IPR027417">
    <property type="entry name" value="P-loop_NTPase"/>
</dbReference>
<dbReference type="InterPro" id="IPR023823">
    <property type="entry name" value="CHP04066_peptide_maturation"/>
</dbReference>
<dbReference type="EMBL" id="AP027742">
    <property type="protein sequence ID" value="BDZ78097.1"/>
    <property type="molecule type" value="Genomic_DNA"/>
</dbReference>
<name>A0ABM8I6M3_9FIRM</name>
<dbReference type="RefSeq" id="WP_230105548.1">
    <property type="nucleotide sequence ID" value="NZ_AP024845.1"/>
</dbReference>
<dbReference type="NCBIfam" id="TIGR04066">
    <property type="entry name" value="nat_prod_clost"/>
    <property type="match status" value="1"/>
</dbReference>
<sequence length="354" mass="40829">MSENSKRKIVLFPANYESNVIYEHSKELKKYEISFIVTYKENEIEVQKNSIYTNDSEKALMDCDVLILCDNVQKMGKKAYINRINEAIRKNIPIYTSSFIYKWLGVEVFKDAETTILNSYNNRICTSSKKLRKVTCPVISILGDGENCDKFSLILSVKKVLEDKGYSVLVISGNPLARLFNCDVLPDFLYADDISLPLKVKRANSFICDLAEQKLPDIILISCPSGIMTLNDYEHNYFGEISYVLSNAIISDYGVLCIHYSKYYTDKYFDEMKKLCKLRLGVDIIKFYICNQTYNVNTEEEKVEYNFYSNKFCKENLPTEIVNSNIVLLPDDKKGIETFIDELTSLLNENPEII</sequence>
<evidence type="ECO:0008006" key="3">
    <source>
        <dbReference type="Google" id="ProtNLM"/>
    </source>
</evidence>